<name>A0A1M6L936_9FLAO</name>
<sequence length="113" mass="13518">MLEEISRLISEKRCRIRFNWFYDSGYEVSEWGSYLNFPTDDYFEPEHIGPIKINQWRWLEIHPFEEVVVGRLIPPKTIDYSLEIKDYLSSKGISFVEKEGLIKIDNPNFIRSV</sequence>
<dbReference type="Pfam" id="PF20383">
    <property type="entry name" value="DUF6678"/>
    <property type="match status" value="1"/>
</dbReference>
<evidence type="ECO:0000313" key="2">
    <source>
        <dbReference type="Proteomes" id="UP000184432"/>
    </source>
</evidence>
<gene>
    <name evidence="1" type="ORF">SAMN04488508_11460</name>
</gene>
<dbReference type="OrthoDB" id="885989at2"/>
<accession>A0A1M6L936</accession>
<dbReference type="Proteomes" id="UP000184432">
    <property type="component" value="Unassembled WGS sequence"/>
</dbReference>
<dbReference type="RefSeq" id="WP_073321816.1">
    <property type="nucleotide sequence ID" value="NZ_FQYP01000014.1"/>
</dbReference>
<protein>
    <submittedName>
        <fullName evidence="1">Uncharacterized protein</fullName>
    </submittedName>
</protein>
<reference evidence="2" key="1">
    <citation type="submission" date="2016-11" db="EMBL/GenBank/DDBJ databases">
        <authorList>
            <person name="Varghese N."/>
            <person name="Submissions S."/>
        </authorList>
    </citation>
    <scope>NUCLEOTIDE SEQUENCE [LARGE SCALE GENOMIC DNA]</scope>
    <source>
        <strain evidence="2">DSM 22623</strain>
    </source>
</reference>
<dbReference type="InterPro" id="IPR046500">
    <property type="entry name" value="DUF6678"/>
</dbReference>
<dbReference type="AlphaFoldDB" id="A0A1M6L936"/>
<evidence type="ECO:0000313" key="1">
    <source>
        <dbReference type="EMBL" id="SHJ67664.1"/>
    </source>
</evidence>
<dbReference type="STRING" id="570521.SAMN04488508_11460"/>
<proteinExistence type="predicted"/>
<organism evidence="1 2">
    <name type="scientific">Aquimarina spongiae</name>
    <dbReference type="NCBI Taxonomy" id="570521"/>
    <lineage>
        <taxon>Bacteria</taxon>
        <taxon>Pseudomonadati</taxon>
        <taxon>Bacteroidota</taxon>
        <taxon>Flavobacteriia</taxon>
        <taxon>Flavobacteriales</taxon>
        <taxon>Flavobacteriaceae</taxon>
        <taxon>Aquimarina</taxon>
    </lineage>
</organism>
<keyword evidence="2" id="KW-1185">Reference proteome</keyword>
<dbReference type="EMBL" id="FQYP01000014">
    <property type="protein sequence ID" value="SHJ67664.1"/>
    <property type="molecule type" value="Genomic_DNA"/>
</dbReference>